<dbReference type="AlphaFoldDB" id="A0A1I7WM93"/>
<protein>
    <submittedName>
        <fullName evidence="2">Uncharacterized protein</fullName>
    </submittedName>
</protein>
<dbReference type="Proteomes" id="UP000095283">
    <property type="component" value="Unplaced"/>
</dbReference>
<dbReference type="WBParaSite" id="Hba_06252">
    <property type="protein sequence ID" value="Hba_06252"/>
    <property type="gene ID" value="Hba_06252"/>
</dbReference>
<reference evidence="2" key="1">
    <citation type="submission" date="2016-11" db="UniProtKB">
        <authorList>
            <consortium name="WormBaseParasite"/>
        </authorList>
    </citation>
    <scope>IDENTIFICATION</scope>
</reference>
<proteinExistence type="predicted"/>
<evidence type="ECO:0000313" key="1">
    <source>
        <dbReference type="Proteomes" id="UP000095283"/>
    </source>
</evidence>
<sequence>MFCTNPYTFFPYLQKQDMDSSSPKWDFQLSRVLSVLVKFIFF</sequence>
<name>A0A1I7WM93_HETBA</name>
<accession>A0A1I7WM93</accession>
<evidence type="ECO:0000313" key="2">
    <source>
        <dbReference type="WBParaSite" id="Hba_06252"/>
    </source>
</evidence>
<organism evidence="1 2">
    <name type="scientific">Heterorhabditis bacteriophora</name>
    <name type="common">Entomopathogenic nematode worm</name>
    <dbReference type="NCBI Taxonomy" id="37862"/>
    <lineage>
        <taxon>Eukaryota</taxon>
        <taxon>Metazoa</taxon>
        <taxon>Ecdysozoa</taxon>
        <taxon>Nematoda</taxon>
        <taxon>Chromadorea</taxon>
        <taxon>Rhabditida</taxon>
        <taxon>Rhabditina</taxon>
        <taxon>Rhabditomorpha</taxon>
        <taxon>Strongyloidea</taxon>
        <taxon>Heterorhabditidae</taxon>
        <taxon>Heterorhabditis</taxon>
    </lineage>
</organism>
<keyword evidence="1" id="KW-1185">Reference proteome</keyword>